<sequence>MPDQGGLQLLPETRRKIDVKVPGENRLLYSGVAIFVLILIAIGGLYFYKNTMENKLVELDAQILDLEKARDKNVETNLLVLNKQLSLISTLLDSHIVWSKAFGKVESLLHPQVQFLTFAAAVSDNRFEFKALAPNYTVVAKQMAALVSDDSIKDLALINVHVLTSGKLEFSIKIEFDKTKFIKE</sequence>
<organism evidence="2 3">
    <name type="scientific">Yanofskybacteria sp. (strain GW2011_GWA1_39_13)</name>
    <dbReference type="NCBI Taxonomy" id="1619019"/>
    <lineage>
        <taxon>Bacteria</taxon>
        <taxon>Candidatus Yanofskyibacteriota</taxon>
    </lineage>
</organism>
<protein>
    <recommendedName>
        <fullName evidence="4">Fimbrial assembly family protein</fullName>
    </recommendedName>
</protein>
<keyword evidence="1" id="KW-0472">Membrane</keyword>
<comment type="caution">
    <text evidence="2">The sequence shown here is derived from an EMBL/GenBank/DDBJ whole genome shotgun (WGS) entry which is preliminary data.</text>
</comment>
<evidence type="ECO:0008006" key="4">
    <source>
        <dbReference type="Google" id="ProtNLM"/>
    </source>
</evidence>
<dbReference type="Proteomes" id="UP000034845">
    <property type="component" value="Unassembled WGS sequence"/>
</dbReference>
<reference evidence="2 3" key="1">
    <citation type="journal article" date="2015" name="Nature">
        <title>rRNA introns, odd ribosomes, and small enigmatic genomes across a large radiation of phyla.</title>
        <authorList>
            <person name="Brown C.T."/>
            <person name="Hug L.A."/>
            <person name="Thomas B.C."/>
            <person name="Sharon I."/>
            <person name="Castelle C.J."/>
            <person name="Singh A."/>
            <person name="Wilkins M.J."/>
            <person name="Williams K.H."/>
            <person name="Banfield J.F."/>
        </authorList>
    </citation>
    <scope>NUCLEOTIDE SEQUENCE [LARGE SCALE GENOMIC DNA]</scope>
    <source>
        <strain evidence="3">GW2011_GWA1_39_13</strain>
    </source>
</reference>
<accession>A0A0G0QLU1</accession>
<proteinExistence type="predicted"/>
<keyword evidence="1" id="KW-1133">Transmembrane helix</keyword>
<evidence type="ECO:0000256" key="1">
    <source>
        <dbReference type="SAM" id="Phobius"/>
    </source>
</evidence>
<evidence type="ECO:0000313" key="3">
    <source>
        <dbReference type="Proteomes" id="UP000034845"/>
    </source>
</evidence>
<keyword evidence="1" id="KW-0812">Transmembrane</keyword>
<gene>
    <name evidence="2" type="ORF">UT29_C0001G0112</name>
</gene>
<dbReference type="AlphaFoldDB" id="A0A0G0QLU1"/>
<dbReference type="EMBL" id="LBWF01000001">
    <property type="protein sequence ID" value="KKR02632.1"/>
    <property type="molecule type" value="Genomic_DNA"/>
</dbReference>
<feature type="transmembrane region" description="Helical" evidence="1">
    <location>
        <begin position="27"/>
        <end position="48"/>
    </location>
</feature>
<evidence type="ECO:0000313" key="2">
    <source>
        <dbReference type="EMBL" id="KKR02632.1"/>
    </source>
</evidence>
<name>A0A0G0QLU1_YANXG</name>